<evidence type="ECO:0000313" key="1">
    <source>
        <dbReference type="EMBL" id="MBB3928889.1"/>
    </source>
</evidence>
<protein>
    <submittedName>
        <fullName evidence="1">Uncharacterized protein</fullName>
    </submittedName>
</protein>
<dbReference type="Proteomes" id="UP000571950">
    <property type="component" value="Unassembled WGS sequence"/>
</dbReference>
<accession>A0A7W6FT98</accession>
<evidence type="ECO:0000313" key="2">
    <source>
        <dbReference type="Proteomes" id="UP000571950"/>
    </source>
</evidence>
<keyword evidence="2" id="KW-1185">Reference proteome</keyword>
<sequence length="117" mass="13237">MKREVVCAQGEITVFRITGEMPVGLVKHIEIDKQGRPIISHSESGNHHVLDRPVEVLEKLDAPEGMRILYALLDEPTRLIQDASDAHGSHDLEPGLYEMRIAREFDPFAEQVRRVAD</sequence>
<comment type="caution">
    <text evidence="1">The sequence shown here is derived from an EMBL/GenBank/DDBJ whole genome shotgun (WGS) entry which is preliminary data.</text>
</comment>
<dbReference type="EMBL" id="JACIDT010000042">
    <property type="protein sequence ID" value="MBB3928889.1"/>
    <property type="molecule type" value="Genomic_DNA"/>
</dbReference>
<name>A0A7W6FT98_9SPHN</name>
<gene>
    <name evidence="1" type="ORF">GGR43_004634</name>
</gene>
<dbReference type="AlphaFoldDB" id="A0A7W6FT98"/>
<organism evidence="1 2">
    <name type="scientific">Sphingobium jiangsuense</name>
    <dbReference type="NCBI Taxonomy" id="870476"/>
    <lineage>
        <taxon>Bacteria</taxon>
        <taxon>Pseudomonadati</taxon>
        <taxon>Pseudomonadota</taxon>
        <taxon>Alphaproteobacteria</taxon>
        <taxon>Sphingomonadales</taxon>
        <taxon>Sphingomonadaceae</taxon>
        <taxon>Sphingobium</taxon>
    </lineage>
</organism>
<reference evidence="1 2" key="1">
    <citation type="submission" date="2020-08" db="EMBL/GenBank/DDBJ databases">
        <title>Genomic Encyclopedia of Type Strains, Phase IV (KMG-IV): sequencing the most valuable type-strain genomes for metagenomic binning, comparative biology and taxonomic classification.</title>
        <authorList>
            <person name="Goeker M."/>
        </authorList>
    </citation>
    <scope>NUCLEOTIDE SEQUENCE [LARGE SCALE GENOMIC DNA]</scope>
    <source>
        <strain evidence="1 2">DSM 26189</strain>
    </source>
</reference>
<proteinExistence type="predicted"/>